<proteinExistence type="predicted"/>
<evidence type="ECO:0008006" key="2">
    <source>
        <dbReference type="Google" id="ProtNLM"/>
    </source>
</evidence>
<accession>A0A382EW01</accession>
<organism evidence="1">
    <name type="scientific">marine metagenome</name>
    <dbReference type="NCBI Taxonomy" id="408172"/>
    <lineage>
        <taxon>unclassified sequences</taxon>
        <taxon>metagenomes</taxon>
        <taxon>ecological metagenomes</taxon>
    </lineage>
</organism>
<feature type="non-terminal residue" evidence="1">
    <location>
        <position position="1"/>
    </location>
</feature>
<dbReference type="AlphaFoldDB" id="A0A382EW01"/>
<evidence type="ECO:0000313" key="1">
    <source>
        <dbReference type="EMBL" id="SVB54324.1"/>
    </source>
</evidence>
<name>A0A382EW01_9ZZZZ</name>
<sequence>HYGFNDPAKAIGNHHKIITVYRQVRDEIGAWVEKLNKDYM</sequence>
<protein>
    <recommendedName>
        <fullName evidence="2">Phosphotyrosine protein phosphatase I domain-containing protein</fullName>
    </recommendedName>
</protein>
<reference evidence="1" key="1">
    <citation type="submission" date="2018-05" db="EMBL/GenBank/DDBJ databases">
        <authorList>
            <person name="Lanie J.A."/>
            <person name="Ng W.-L."/>
            <person name="Kazmierczak K.M."/>
            <person name="Andrzejewski T.M."/>
            <person name="Davidsen T.M."/>
            <person name="Wayne K.J."/>
            <person name="Tettelin H."/>
            <person name="Glass J.I."/>
            <person name="Rusch D."/>
            <person name="Podicherti R."/>
            <person name="Tsui H.-C.T."/>
            <person name="Winkler M.E."/>
        </authorList>
    </citation>
    <scope>NUCLEOTIDE SEQUENCE</scope>
</reference>
<dbReference type="EMBL" id="UINC01046382">
    <property type="protein sequence ID" value="SVB54324.1"/>
    <property type="molecule type" value="Genomic_DNA"/>
</dbReference>
<gene>
    <name evidence="1" type="ORF">METZ01_LOCUS207178</name>
</gene>